<sequence>MTRRQRKCNRIIPLLLAVSAACGSVAAQAGCEFSVNGDWPGGFQGAIKVTNDGSTDVSSWQVGVNFADGSTIQNLWGADLTGSNPYVAKNMGWNGTIRPGQSVEIGFIGVKSNASAAAQAPELTGELCGTSGDTGGTTPPATENHAPSADLSALVTSGTVPLSVDFNAAGSSDEDGDSLTYTWDFGDGVTDAGENVSHTFTEAGDYTVKLTVSDGTLSDSAMTVIHVADEAGNTAPSAKVSVTARQGTTPLEVTFDASASSDPEGDALTYSWNFGDGSTGTGVSPSHTYTQAGTFTAKVTVSDGNLTSTASVTIKVTDEDSKNEITRVDNPFADATWYVNPEWAAKAKADGGSAIAGQNTFVWMDRIAAIEGTDSAMGLKAHLDNALAQGANLFTVVIYDLPNRDCRARASNGELTIADGGMDRYKSEYIDPIAAILADPAYKDIRIVTLIELDSLPNLVTNIDVPKCKEAAGEGGYKEGITYALNAFSPLKNVYSYIDAAHSGWLGWDSNFDPAVNLIAGVVTGTDAGWDSIAGFITNTANYTPTVEPYLQEPYKNVGGRQVRSATFYEWNPYFDEKSYAQEFRKKMIAKGAPSTIGMLIDTGRNGWGGSERPSSASSSSDLDTYVNDSRIDRRLHRGNWCNQPGGIGYKPYANPYPGIDAFVWAKPPGESDGISEADFQKDPDDPAKQYDSMCDPDSMNSEPHTTATGAMDNAPHAGRWFSAGFKVLLDNAYPSLDAATGKPE</sequence>
<dbReference type="InterPro" id="IPR001919">
    <property type="entry name" value="CBD2"/>
</dbReference>
<protein>
    <recommendedName>
        <fullName evidence="3">Glucanase</fullName>
        <ecNumber evidence="3">3.2.1.-</ecNumber>
    </recommendedName>
</protein>
<dbReference type="SUPFAM" id="SSF49384">
    <property type="entry name" value="Carbohydrate-binding domain"/>
    <property type="match status" value="1"/>
</dbReference>
<evidence type="ECO:0000256" key="2">
    <source>
        <dbReference type="ARBA" id="ARBA00023295"/>
    </source>
</evidence>
<dbReference type="RefSeq" id="WP_073605877.1">
    <property type="nucleotide sequence ID" value="NZ_FQXZ01000046.1"/>
</dbReference>
<accession>A0A1M6DQ80</accession>
<dbReference type="PRINTS" id="PR00733">
    <property type="entry name" value="GLHYDRLASE6"/>
</dbReference>
<dbReference type="STRING" id="1216006.VA7868_04291"/>
<dbReference type="Proteomes" id="UP000184608">
    <property type="component" value="Unassembled WGS sequence"/>
</dbReference>
<dbReference type="Pfam" id="PF00553">
    <property type="entry name" value="CBM_2"/>
    <property type="match status" value="1"/>
</dbReference>
<name>A0A1M6DQ80_9VIBR</name>
<keyword evidence="3" id="KW-0732">Signal</keyword>
<keyword evidence="3" id="KW-0136">Cellulose degradation</keyword>
<dbReference type="PROSITE" id="PS51173">
    <property type="entry name" value="CBM2"/>
    <property type="match status" value="1"/>
</dbReference>
<keyword evidence="3" id="KW-0119">Carbohydrate metabolism</keyword>
<dbReference type="Gene3D" id="2.60.40.10">
    <property type="entry name" value="Immunoglobulins"/>
    <property type="match status" value="2"/>
</dbReference>
<dbReference type="InterPro" id="IPR018366">
    <property type="entry name" value="CBM2_CS"/>
</dbReference>
<dbReference type="InterPro" id="IPR013783">
    <property type="entry name" value="Ig-like_fold"/>
</dbReference>
<feature type="domain" description="PKD" evidence="5">
    <location>
        <begin position="236"/>
        <end position="317"/>
    </location>
</feature>
<keyword evidence="2 3" id="KW-0326">Glycosidase</keyword>
<evidence type="ECO:0000313" key="7">
    <source>
        <dbReference type="EMBL" id="SHI75387.1"/>
    </source>
</evidence>
<dbReference type="OrthoDB" id="9775889at2"/>
<keyword evidence="3" id="KW-0624">Polysaccharide degradation</keyword>
<feature type="chain" id="PRO_5011826770" description="Glucanase" evidence="3">
    <location>
        <begin position="30"/>
        <end position="745"/>
    </location>
</feature>
<proteinExistence type="inferred from homology"/>
<dbReference type="GO" id="GO:0030245">
    <property type="term" value="P:cellulose catabolic process"/>
    <property type="evidence" value="ECO:0007669"/>
    <property type="project" value="UniProtKB-KW"/>
</dbReference>
<feature type="domain" description="CBM2" evidence="6">
    <location>
        <begin position="24"/>
        <end position="131"/>
    </location>
</feature>
<dbReference type="GO" id="GO:0004553">
    <property type="term" value="F:hydrolase activity, hydrolyzing O-glycosyl compounds"/>
    <property type="evidence" value="ECO:0007669"/>
    <property type="project" value="InterPro"/>
</dbReference>
<dbReference type="SUPFAM" id="SSF51989">
    <property type="entry name" value="Glycosyl hydrolases family 6, cellulases"/>
    <property type="match status" value="1"/>
</dbReference>
<evidence type="ECO:0000313" key="8">
    <source>
        <dbReference type="Proteomes" id="UP000184608"/>
    </source>
</evidence>
<dbReference type="PANTHER" id="PTHR34876:SF4">
    <property type="entry name" value="1,4-BETA-D-GLUCAN CELLOBIOHYDROLASE C-RELATED"/>
    <property type="match status" value="1"/>
</dbReference>
<keyword evidence="8" id="KW-1185">Reference proteome</keyword>
<dbReference type="Pfam" id="PF01341">
    <property type="entry name" value="Glyco_hydro_6"/>
    <property type="match status" value="1"/>
</dbReference>
<evidence type="ECO:0000256" key="3">
    <source>
        <dbReference type="RuleBase" id="RU361186"/>
    </source>
</evidence>
<feature type="domain" description="PKD" evidence="5">
    <location>
        <begin position="147"/>
        <end position="234"/>
    </location>
</feature>
<dbReference type="SUPFAM" id="SSF49299">
    <property type="entry name" value="PKD domain"/>
    <property type="match status" value="2"/>
</dbReference>
<evidence type="ECO:0000259" key="5">
    <source>
        <dbReference type="PROSITE" id="PS50093"/>
    </source>
</evidence>
<dbReference type="GO" id="GO:0030247">
    <property type="term" value="F:polysaccharide binding"/>
    <property type="evidence" value="ECO:0007669"/>
    <property type="project" value="UniProtKB-UniRule"/>
</dbReference>
<dbReference type="InterPro" id="IPR008965">
    <property type="entry name" value="CBM2/CBM3_carb-bd_dom_sf"/>
</dbReference>
<dbReference type="InterPro" id="IPR000601">
    <property type="entry name" value="PKD_dom"/>
</dbReference>
<dbReference type="PROSITE" id="PS50093">
    <property type="entry name" value="PKD"/>
    <property type="match status" value="2"/>
</dbReference>
<organism evidence="7 8">
    <name type="scientific">Vibrio aerogenes CECT 7868</name>
    <dbReference type="NCBI Taxonomy" id="1216006"/>
    <lineage>
        <taxon>Bacteria</taxon>
        <taxon>Pseudomonadati</taxon>
        <taxon>Pseudomonadota</taxon>
        <taxon>Gammaproteobacteria</taxon>
        <taxon>Vibrionales</taxon>
        <taxon>Vibrionaceae</taxon>
        <taxon>Vibrio</taxon>
    </lineage>
</organism>
<comment type="similarity">
    <text evidence="3">Belongs to the glycosyl hydrolase family 6.</text>
</comment>
<dbReference type="SMART" id="SM00637">
    <property type="entry name" value="CBD_II"/>
    <property type="match status" value="1"/>
</dbReference>
<dbReference type="EC" id="3.2.1.-" evidence="3"/>
<evidence type="ECO:0000256" key="1">
    <source>
        <dbReference type="ARBA" id="ARBA00022801"/>
    </source>
</evidence>
<feature type="compositionally biased region" description="Polar residues" evidence="4">
    <location>
        <begin position="699"/>
        <end position="709"/>
    </location>
</feature>
<keyword evidence="1 3" id="KW-0378">Hydrolase</keyword>
<gene>
    <name evidence="7" type="primary">cbhA_2</name>
    <name evidence="7" type="ORF">VA7868_04291</name>
</gene>
<feature type="signal peptide" evidence="3">
    <location>
        <begin position="1"/>
        <end position="29"/>
    </location>
</feature>
<dbReference type="PROSITE" id="PS51257">
    <property type="entry name" value="PROKAR_LIPOPROTEIN"/>
    <property type="match status" value="1"/>
</dbReference>
<dbReference type="Gene3D" id="2.60.40.290">
    <property type="match status" value="1"/>
</dbReference>
<dbReference type="InterPro" id="IPR035986">
    <property type="entry name" value="PKD_dom_sf"/>
</dbReference>
<dbReference type="SMART" id="SM00089">
    <property type="entry name" value="PKD"/>
    <property type="match status" value="2"/>
</dbReference>
<dbReference type="InterPro" id="IPR022409">
    <property type="entry name" value="PKD/Chitinase_dom"/>
</dbReference>
<feature type="region of interest" description="Disordered" evidence="4">
    <location>
        <begin position="125"/>
        <end position="146"/>
    </location>
</feature>
<dbReference type="InterPro" id="IPR036434">
    <property type="entry name" value="Beta_cellobiohydrolase_sf"/>
</dbReference>
<dbReference type="Gene3D" id="3.20.20.40">
    <property type="entry name" value="1, 4-beta cellobiohydrolase"/>
    <property type="match status" value="1"/>
</dbReference>
<evidence type="ECO:0000259" key="6">
    <source>
        <dbReference type="PROSITE" id="PS51173"/>
    </source>
</evidence>
<dbReference type="PROSITE" id="PS00561">
    <property type="entry name" value="CBM2_A"/>
    <property type="match status" value="1"/>
</dbReference>
<dbReference type="PANTHER" id="PTHR34876">
    <property type="match status" value="1"/>
</dbReference>
<dbReference type="InterPro" id="IPR012291">
    <property type="entry name" value="CBM2_carb-bd_dom_sf"/>
</dbReference>
<feature type="region of interest" description="Disordered" evidence="4">
    <location>
        <begin position="671"/>
        <end position="712"/>
    </location>
</feature>
<dbReference type="CDD" id="cd00146">
    <property type="entry name" value="PKD"/>
    <property type="match status" value="2"/>
</dbReference>
<dbReference type="InterPro" id="IPR016288">
    <property type="entry name" value="Beta_cellobiohydrolase"/>
</dbReference>
<feature type="compositionally biased region" description="Basic and acidic residues" evidence="4">
    <location>
        <begin position="679"/>
        <end position="689"/>
    </location>
</feature>
<evidence type="ECO:0000256" key="4">
    <source>
        <dbReference type="SAM" id="MobiDB-lite"/>
    </source>
</evidence>
<dbReference type="AlphaFoldDB" id="A0A1M6DQ80"/>
<reference evidence="7 8" key="1">
    <citation type="submission" date="2016-11" db="EMBL/GenBank/DDBJ databases">
        <authorList>
            <person name="Jaros S."/>
            <person name="Januszkiewicz K."/>
            <person name="Wedrychowicz H."/>
        </authorList>
    </citation>
    <scope>NUCLEOTIDE SEQUENCE [LARGE SCALE GENOMIC DNA]</scope>
    <source>
        <strain evidence="7 8">CECT 7868</strain>
    </source>
</reference>
<feature type="region of interest" description="Disordered" evidence="4">
    <location>
        <begin position="604"/>
        <end position="625"/>
    </location>
</feature>
<dbReference type="Pfam" id="PF18911">
    <property type="entry name" value="PKD_4"/>
    <property type="match status" value="2"/>
</dbReference>
<dbReference type="EMBL" id="FQXZ01000046">
    <property type="protein sequence ID" value="SHI75387.1"/>
    <property type="molecule type" value="Genomic_DNA"/>
</dbReference>